<dbReference type="PRINTS" id="PR00691">
    <property type="entry name" value="ADHESINB"/>
</dbReference>
<dbReference type="Pfam" id="PF01297">
    <property type="entry name" value="ZnuA"/>
    <property type="match status" value="1"/>
</dbReference>
<keyword evidence="2" id="KW-0813">Transport</keyword>
<reference evidence="4 5" key="1">
    <citation type="submission" date="2015-03" db="EMBL/GenBank/DDBJ databases">
        <authorList>
            <person name="Murphy D."/>
        </authorList>
    </citation>
    <scope>NUCLEOTIDE SEQUENCE [LARGE SCALE GENOMIC DNA]</scope>
    <source>
        <strain evidence="4 5">OL-4</strain>
    </source>
</reference>
<dbReference type="SUPFAM" id="SSF53807">
    <property type="entry name" value="Helical backbone' metal receptor"/>
    <property type="match status" value="1"/>
</dbReference>
<proteinExistence type="inferred from homology"/>
<comment type="similarity">
    <text evidence="1">Belongs to the bacterial solute-binding protein 9 family.</text>
</comment>
<dbReference type="Proteomes" id="UP000045545">
    <property type="component" value="Unassembled WGS sequence"/>
</dbReference>
<evidence type="ECO:0000256" key="2">
    <source>
        <dbReference type="ARBA" id="ARBA00022448"/>
    </source>
</evidence>
<dbReference type="STRING" id="690567.900"/>
<gene>
    <name evidence="4" type="ORF">900</name>
</gene>
<dbReference type="OrthoDB" id="9810636at2"/>
<dbReference type="GO" id="GO:0030001">
    <property type="term" value="P:metal ion transport"/>
    <property type="evidence" value="ECO:0007669"/>
    <property type="project" value="InterPro"/>
</dbReference>
<protein>
    <submittedName>
        <fullName evidence="4">Adhesin B</fullName>
    </submittedName>
</protein>
<evidence type="ECO:0000256" key="3">
    <source>
        <dbReference type="ARBA" id="ARBA00022729"/>
    </source>
</evidence>
<dbReference type="PANTHER" id="PTHR42953:SF3">
    <property type="entry name" value="HIGH-AFFINITY ZINC UPTAKE SYSTEM PROTEIN ZNUA"/>
    <property type="match status" value="1"/>
</dbReference>
<dbReference type="Gene3D" id="3.40.50.1980">
    <property type="entry name" value="Nitrogenase molybdenum iron protein domain"/>
    <property type="match status" value="2"/>
</dbReference>
<dbReference type="RefSeq" id="WP_046496264.1">
    <property type="nucleotide sequence ID" value="NZ_CGIH01000013.1"/>
</dbReference>
<evidence type="ECO:0000313" key="5">
    <source>
        <dbReference type="Proteomes" id="UP000045545"/>
    </source>
</evidence>
<dbReference type="PROSITE" id="PS51257">
    <property type="entry name" value="PROKAR_LIPOPROTEIN"/>
    <property type="match status" value="1"/>
</dbReference>
<dbReference type="EMBL" id="CGIH01000013">
    <property type="protein sequence ID" value="CFX27503.1"/>
    <property type="molecule type" value="Genomic_DNA"/>
</dbReference>
<dbReference type="InterPro" id="IPR006127">
    <property type="entry name" value="ZnuA-like"/>
</dbReference>
<evidence type="ECO:0000313" key="4">
    <source>
        <dbReference type="EMBL" id="CFX27503.1"/>
    </source>
</evidence>
<sequence>MNLISKHPLQRCWALLIIFCLLLFSGCNLKSSPNSANAPQKDKKTIVTSFYPMYIMALNITAGIPEIELVNLTGPQTGCLHDYQLTPNNVKTLQKADFFIVNGAGAESFLDKTIQQQPQLKIITASQGIQLMESHEHEHEHGHGEEMGNPHVWVSIDGAIKEVNNIATQLADLDPDRAAQYRKNAAVYTAKLENLQQDMHRELDGIDNRNIVTFHEAFPYFAKEFNLNVVAVVQREPGSDPSPAELAETIQLVRKSQAKALFTEPQYPTGAAQAIARDTGAKIYILDPAVNGPDDPDAYLQIMRKNLKTLTEALR</sequence>
<keyword evidence="5" id="KW-1185">Reference proteome</keyword>
<accession>A0A0E4C860</accession>
<dbReference type="GO" id="GO:0046872">
    <property type="term" value="F:metal ion binding"/>
    <property type="evidence" value="ECO:0007669"/>
    <property type="project" value="InterPro"/>
</dbReference>
<dbReference type="AlphaFoldDB" id="A0A0E4C860"/>
<dbReference type="GO" id="GO:0007155">
    <property type="term" value="P:cell adhesion"/>
    <property type="evidence" value="ECO:0007669"/>
    <property type="project" value="InterPro"/>
</dbReference>
<dbReference type="InterPro" id="IPR006129">
    <property type="entry name" value="AdhesinB"/>
</dbReference>
<organism evidence="4 5">
    <name type="scientific">Syntrophomonas zehnderi OL-4</name>
    <dbReference type="NCBI Taxonomy" id="690567"/>
    <lineage>
        <taxon>Bacteria</taxon>
        <taxon>Bacillati</taxon>
        <taxon>Bacillota</taxon>
        <taxon>Clostridia</taxon>
        <taxon>Eubacteriales</taxon>
        <taxon>Syntrophomonadaceae</taxon>
        <taxon>Syntrophomonas</taxon>
    </lineage>
</organism>
<dbReference type="InterPro" id="IPR050492">
    <property type="entry name" value="Bact_metal-bind_prot9"/>
</dbReference>
<name>A0A0E4C860_9FIRM</name>
<evidence type="ECO:0000256" key="1">
    <source>
        <dbReference type="ARBA" id="ARBA00011028"/>
    </source>
</evidence>
<keyword evidence="3" id="KW-0732">Signal</keyword>
<dbReference type="PANTHER" id="PTHR42953">
    <property type="entry name" value="HIGH-AFFINITY ZINC UPTAKE SYSTEM PROTEIN ZNUA-RELATED"/>
    <property type="match status" value="1"/>
</dbReference>